<reference evidence="5 6" key="1">
    <citation type="journal article" date="2016" name="ISME J.">
        <title>Global occurrence and heterogeneity of the Roseobacter-clade species Ruegeria mobilis.</title>
        <authorList>
            <person name="Sonnenschein E."/>
            <person name="Gram L."/>
        </authorList>
    </citation>
    <scope>NUCLEOTIDE SEQUENCE [LARGE SCALE GENOMIC DNA]</scope>
    <source>
        <strain evidence="5 6">F1926</strain>
    </source>
</reference>
<evidence type="ECO:0000313" key="6">
    <source>
        <dbReference type="Proteomes" id="UP000013243"/>
    </source>
</evidence>
<dbReference type="InterPro" id="IPR029787">
    <property type="entry name" value="Nucleotide_cyclase"/>
</dbReference>
<dbReference type="EC" id="2.7.7.65" evidence="1"/>
<evidence type="ECO:0000256" key="3">
    <source>
        <dbReference type="SAM" id="Phobius"/>
    </source>
</evidence>
<dbReference type="EMBL" id="CP015230">
    <property type="protein sequence ID" value="ANP40744.1"/>
    <property type="molecule type" value="Genomic_DNA"/>
</dbReference>
<comment type="catalytic activity">
    <reaction evidence="2">
        <text>2 GTP = 3',3'-c-di-GMP + 2 diphosphate</text>
        <dbReference type="Rhea" id="RHEA:24898"/>
        <dbReference type="ChEBI" id="CHEBI:33019"/>
        <dbReference type="ChEBI" id="CHEBI:37565"/>
        <dbReference type="ChEBI" id="CHEBI:58805"/>
        <dbReference type="EC" id="2.7.7.65"/>
    </reaction>
</comment>
<feature type="transmembrane region" description="Helical" evidence="3">
    <location>
        <begin position="63"/>
        <end position="81"/>
    </location>
</feature>
<feature type="transmembrane region" description="Helical" evidence="3">
    <location>
        <begin position="12"/>
        <end position="30"/>
    </location>
</feature>
<evidence type="ECO:0000259" key="4">
    <source>
        <dbReference type="PROSITE" id="PS50887"/>
    </source>
</evidence>
<feature type="transmembrane region" description="Helical" evidence="3">
    <location>
        <begin position="36"/>
        <end position="56"/>
    </location>
</feature>
<keyword evidence="3" id="KW-1133">Transmembrane helix</keyword>
<dbReference type="PANTHER" id="PTHR45138">
    <property type="entry name" value="REGULATORY COMPONENTS OF SENSORY TRANSDUCTION SYSTEM"/>
    <property type="match status" value="1"/>
</dbReference>
<dbReference type="KEGG" id="rmb:K529_008210"/>
<dbReference type="Gene3D" id="3.30.70.270">
    <property type="match status" value="1"/>
</dbReference>
<proteinExistence type="predicted"/>
<dbReference type="InterPro" id="IPR000160">
    <property type="entry name" value="GGDEF_dom"/>
</dbReference>
<evidence type="ECO:0000256" key="1">
    <source>
        <dbReference type="ARBA" id="ARBA00012528"/>
    </source>
</evidence>
<feature type="domain" description="GGDEF" evidence="4">
    <location>
        <begin position="188"/>
        <end position="313"/>
    </location>
</feature>
<feature type="transmembrane region" description="Helical" evidence="3">
    <location>
        <begin position="131"/>
        <end position="150"/>
    </location>
</feature>
<evidence type="ECO:0000313" key="5">
    <source>
        <dbReference type="EMBL" id="ANP40744.1"/>
    </source>
</evidence>
<name>A0A1B1A2D3_9RHOB</name>
<dbReference type="PROSITE" id="PS50887">
    <property type="entry name" value="GGDEF"/>
    <property type="match status" value="1"/>
</dbReference>
<evidence type="ECO:0000256" key="2">
    <source>
        <dbReference type="ARBA" id="ARBA00034247"/>
    </source>
</evidence>
<keyword evidence="3" id="KW-0472">Membrane</keyword>
<dbReference type="Proteomes" id="UP000013243">
    <property type="component" value="Chromosome"/>
</dbReference>
<dbReference type="InterPro" id="IPR050469">
    <property type="entry name" value="Diguanylate_Cyclase"/>
</dbReference>
<dbReference type="OrthoDB" id="9812260at2"/>
<organism evidence="5 6">
    <name type="scientific">Tritonibacter mobilis F1926</name>
    <dbReference type="NCBI Taxonomy" id="1265309"/>
    <lineage>
        <taxon>Bacteria</taxon>
        <taxon>Pseudomonadati</taxon>
        <taxon>Pseudomonadota</taxon>
        <taxon>Alphaproteobacteria</taxon>
        <taxon>Rhodobacterales</taxon>
        <taxon>Paracoccaceae</taxon>
        <taxon>Tritonibacter</taxon>
    </lineage>
</organism>
<gene>
    <name evidence="5" type="ORF">K529_008210</name>
</gene>
<keyword evidence="3" id="KW-0812">Transmembrane</keyword>
<dbReference type="NCBIfam" id="TIGR00254">
    <property type="entry name" value="GGDEF"/>
    <property type="match status" value="1"/>
</dbReference>
<dbReference type="GO" id="GO:0052621">
    <property type="term" value="F:diguanylate cyclase activity"/>
    <property type="evidence" value="ECO:0007669"/>
    <property type="project" value="UniProtKB-EC"/>
</dbReference>
<dbReference type="SUPFAM" id="SSF55073">
    <property type="entry name" value="Nucleotide cyclase"/>
    <property type="match status" value="1"/>
</dbReference>
<dbReference type="CDD" id="cd01949">
    <property type="entry name" value="GGDEF"/>
    <property type="match status" value="1"/>
</dbReference>
<dbReference type="InterPro" id="IPR043128">
    <property type="entry name" value="Rev_trsase/Diguanyl_cyclase"/>
</dbReference>
<dbReference type="Pfam" id="PF00990">
    <property type="entry name" value="GGDEF"/>
    <property type="match status" value="1"/>
</dbReference>
<feature type="transmembrane region" description="Helical" evidence="3">
    <location>
        <begin position="107"/>
        <end position="125"/>
    </location>
</feature>
<sequence>MVATEAQARVNFYLGVCLALVCAAMLILNLTRGDFILSGALGLLVLVVVIDLCAFVKKKRLPISIPMVLFLLGAVIVLSVWRAGAEVGFYAFPTLIGAFLVQPGRFAVWYSLGLTIAVAGTVATVGADAPMAIRLGLALLLCLTFLWFAAKRITEAQDQLENSVFLDPLTGCFNRRHLARVSETQDLRNAALILFDLDYFKSVNDTFGHPTGDFVLRSVTALVRQQLSDGDLFFRIGGEEFLVLRLNPEKGTTRALAEQCRQALDTSRILATRRVTATFSCADFDGRADMEPVLGQADVALLKAKRAGRNRVV</sequence>
<dbReference type="PANTHER" id="PTHR45138:SF9">
    <property type="entry name" value="DIGUANYLATE CYCLASE DGCM-RELATED"/>
    <property type="match status" value="1"/>
</dbReference>
<protein>
    <recommendedName>
        <fullName evidence="1">diguanylate cyclase</fullName>
        <ecNumber evidence="1">2.7.7.65</ecNumber>
    </recommendedName>
</protein>
<dbReference type="AlphaFoldDB" id="A0A1B1A2D3"/>
<dbReference type="STRING" id="1265309.K529_008210"/>
<accession>A0A1B1A2D3</accession>
<dbReference type="SMART" id="SM00267">
    <property type="entry name" value="GGDEF"/>
    <property type="match status" value="1"/>
</dbReference>